<dbReference type="Proteomes" id="UP000234661">
    <property type="component" value="Unassembled WGS sequence"/>
</dbReference>
<gene>
    <name evidence="2" type="ORF">CWM85_21630</name>
</gene>
<accession>A0A2J4YZA6</accession>
<evidence type="ECO:0000313" key="3">
    <source>
        <dbReference type="Proteomes" id="UP000234661"/>
    </source>
</evidence>
<proteinExistence type="predicted"/>
<reference evidence="2 3" key="2">
    <citation type="submission" date="2018-01" db="EMBL/GenBank/DDBJ databases">
        <title>Genomic study of Klebsiella pneumoniae.</title>
        <authorList>
            <person name="Yang Y."/>
            <person name="Bicalho R."/>
        </authorList>
    </citation>
    <scope>NUCLEOTIDE SEQUENCE [LARGE SCALE GENOMIC DNA]</scope>
    <source>
        <strain evidence="2 3">A2</strain>
    </source>
</reference>
<feature type="domain" description="ANTAR" evidence="1">
    <location>
        <begin position="1"/>
        <end position="29"/>
    </location>
</feature>
<dbReference type="InterPro" id="IPR036388">
    <property type="entry name" value="WH-like_DNA-bd_sf"/>
</dbReference>
<reference evidence="2 3" key="1">
    <citation type="submission" date="2017-11" db="EMBL/GenBank/DDBJ databases">
        <authorList>
            <person name="Han C.G."/>
        </authorList>
    </citation>
    <scope>NUCLEOTIDE SEQUENCE [LARGE SCALE GENOMIC DNA]</scope>
    <source>
        <strain evidence="2 3">A2</strain>
    </source>
</reference>
<dbReference type="GO" id="GO:0003723">
    <property type="term" value="F:RNA binding"/>
    <property type="evidence" value="ECO:0007669"/>
    <property type="project" value="InterPro"/>
</dbReference>
<dbReference type="EMBL" id="PIET01000753">
    <property type="protein sequence ID" value="PLM55962.1"/>
    <property type="molecule type" value="Genomic_DNA"/>
</dbReference>
<name>A0A2J4YZA6_9ENTR</name>
<comment type="caution">
    <text evidence="2">The sequence shown here is derived from an EMBL/GenBank/DDBJ whole genome shotgun (WGS) entry which is preliminary data.</text>
</comment>
<evidence type="ECO:0000259" key="1">
    <source>
        <dbReference type="PROSITE" id="PS50921"/>
    </source>
</evidence>
<protein>
    <submittedName>
        <fullName evidence="2">Transcriptional regulator</fullName>
    </submittedName>
</protein>
<dbReference type="Gene3D" id="1.10.10.10">
    <property type="entry name" value="Winged helix-like DNA-binding domain superfamily/Winged helix DNA-binding domain"/>
    <property type="match status" value="1"/>
</dbReference>
<dbReference type="PROSITE" id="PS50921">
    <property type="entry name" value="ANTAR"/>
    <property type="match status" value="1"/>
</dbReference>
<evidence type="ECO:0000313" key="2">
    <source>
        <dbReference type="EMBL" id="PLM55962.1"/>
    </source>
</evidence>
<dbReference type="AlphaFoldDB" id="A0A2J4YZA6"/>
<dbReference type="InterPro" id="IPR011006">
    <property type="entry name" value="CheY-like_superfamily"/>
</dbReference>
<dbReference type="InterPro" id="IPR005561">
    <property type="entry name" value="ANTAR"/>
</dbReference>
<organism evidence="2 3">
    <name type="scientific">Klebsiella michiganensis</name>
    <dbReference type="NCBI Taxonomy" id="1134687"/>
    <lineage>
        <taxon>Bacteria</taxon>
        <taxon>Pseudomonadati</taxon>
        <taxon>Pseudomonadota</taxon>
        <taxon>Gammaproteobacteria</taxon>
        <taxon>Enterobacterales</taxon>
        <taxon>Enterobacteriaceae</taxon>
        <taxon>Klebsiella/Raoultella group</taxon>
        <taxon>Klebsiella</taxon>
    </lineage>
</organism>
<sequence>MQEEQAWQALRKMAMDKNQRMVEIARALLTVKSLWQVPPKE</sequence>
<dbReference type="SUPFAM" id="SSF52172">
    <property type="entry name" value="CheY-like"/>
    <property type="match status" value="1"/>
</dbReference>
<feature type="non-terminal residue" evidence="2">
    <location>
        <position position="1"/>
    </location>
</feature>
<dbReference type="Pfam" id="PF03861">
    <property type="entry name" value="ANTAR"/>
    <property type="match status" value="1"/>
</dbReference>